<evidence type="ECO:0000313" key="9">
    <source>
        <dbReference type="EMBL" id="BBB26063.1"/>
    </source>
</evidence>
<keyword evidence="10" id="KW-1185">Reference proteome</keyword>
<dbReference type="InterPro" id="IPR001279">
    <property type="entry name" value="Metallo-B-lactamas"/>
</dbReference>
<dbReference type="GO" id="GO:0046872">
    <property type="term" value="F:metal ion binding"/>
    <property type="evidence" value="ECO:0007669"/>
    <property type="project" value="UniProtKB-KW"/>
</dbReference>
<dbReference type="KEGG" id="ajp:AMJAP_1468"/>
<keyword evidence="6 7" id="KW-0862">Zinc</keyword>
<dbReference type="AlphaFoldDB" id="A0A7R6PAT4"/>
<keyword evidence="4 7" id="KW-0479">Metal-binding</keyword>
<dbReference type="PANTHER" id="PTHR43705:SF1">
    <property type="entry name" value="HYDROXYACYLGLUTATHIONE HYDROLASE GLOB"/>
    <property type="match status" value="1"/>
</dbReference>
<evidence type="ECO:0000256" key="7">
    <source>
        <dbReference type="HAMAP-Rule" id="MF_01374"/>
    </source>
</evidence>
<organism evidence="9 10">
    <name type="scientific">Amphritea japonica ATCC BAA-1530</name>
    <dbReference type="NCBI Taxonomy" id="1278309"/>
    <lineage>
        <taxon>Bacteria</taxon>
        <taxon>Pseudomonadati</taxon>
        <taxon>Pseudomonadota</taxon>
        <taxon>Gammaproteobacteria</taxon>
        <taxon>Oceanospirillales</taxon>
        <taxon>Oceanospirillaceae</taxon>
        <taxon>Amphritea</taxon>
    </lineage>
</organism>
<comment type="catalytic activity">
    <reaction evidence="1 7">
        <text>an S-(2-hydroxyacyl)glutathione + H2O = a 2-hydroxy carboxylate + glutathione + H(+)</text>
        <dbReference type="Rhea" id="RHEA:21864"/>
        <dbReference type="ChEBI" id="CHEBI:15377"/>
        <dbReference type="ChEBI" id="CHEBI:15378"/>
        <dbReference type="ChEBI" id="CHEBI:57925"/>
        <dbReference type="ChEBI" id="CHEBI:58896"/>
        <dbReference type="ChEBI" id="CHEBI:71261"/>
        <dbReference type="EC" id="3.1.2.6"/>
    </reaction>
</comment>
<reference evidence="9 10" key="1">
    <citation type="journal article" date="2008" name="Int. J. Syst. Evol. Microbiol.">
        <title>Amphritea japonica sp. nov. and Amphritea balenae sp. nov., isolated from the sediment adjacent to sperm whale carcasses off Kagoshima, Japan.</title>
        <authorList>
            <person name="Miyazaki M."/>
            <person name="Nogi Y."/>
            <person name="Fujiwara Y."/>
            <person name="Kawato M."/>
            <person name="Nagahama T."/>
            <person name="Kubokawa K."/>
            <person name="Horikoshi K."/>
        </authorList>
    </citation>
    <scope>NUCLEOTIDE SEQUENCE [LARGE SCALE GENOMIC DNA]</scope>
    <source>
        <strain evidence="9 10">ATCC BAA-1530</strain>
    </source>
</reference>
<dbReference type="HAMAP" id="MF_01374">
    <property type="entry name" value="Glyoxalase_2"/>
    <property type="match status" value="1"/>
</dbReference>
<dbReference type="GO" id="GO:0019243">
    <property type="term" value="P:methylglyoxal catabolic process to D-lactate via S-lactoyl-glutathione"/>
    <property type="evidence" value="ECO:0007669"/>
    <property type="project" value="UniProtKB-UniRule"/>
</dbReference>
<dbReference type="EMBL" id="AP014545">
    <property type="protein sequence ID" value="BBB26063.1"/>
    <property type="molecule type" value="Genomic_DNA"/>
</dbReference>
<dbReference type="OrthoDB" id="9802248at2"/>
<dbReference type="CDD" id="cd07723">
    <property type="entry name" value="hydroxyacylglutathione_hydrolase_MBL-fold"/>
    <property type="match status" value="1"/>
</dbReference>
<dbReference type="RefSeq" id="WP_019621672.1">
    <property type="nucleotide sequence ID" value="NZ_AP014545.1"/>
</dbReference>
<evidence type="ECO:0000256" key="5">
    <source>
        <dbReference type="ARBA" id="ARBA00022801"/>
    </source>
</evidence>
<keyword evidence="5 7" id="KW-0378">Hydrolase</keyword>
<comment type="pathway">
    <text evidence="2 7">Secondary metabolite metabolism; methylglyoxal degradation; (R)-lactate from methylglyoxal: step 2/2.</text>
</comment>
<dbReference type="NCBIfam" id="TIGR03413">
    <property type="entry name" value="GSH_gloB"/>
    <property type="match status" value="1"/>
</dbReference>
<feature type="binding site" evidence="7">
    <location>
        <position position="169"/>
    </location>
    <ligand>
        <name>Zn(2+)</name>
        <dbReference type="ChEBI" id="CHEBI:29105"/>
        <label>2</label>
    </ligand>
</feature>
<feature type="binding site" evidence="7">
    <location>
        <position position="60"/>
    </location>
    <ligand>
        <name>Zn(2+)</name>
        <dbReference type="ChEBI" id="CHEBI:29105"/>
        <label>2</label>
    </ligand>
</feature>
<evidence type="ECO:0000256" key="2">
    <source>
        <dbReference type="ARBA" id="ARBA00004963"/>
    </source>
</evidence>
<evidence type="ECO:0000256" key="6">
    <source>
        <dbReference type="ARBA" id="ARBA00022833"/>
    </source>
</evidence>
<dbReference type="InterPro" id="IPR035680">
    <property type="entry name" value="Clx_II_MBL"/>
</dbReference>
<feature type="domain" description="Metallo-beta-lactamase" evidence="8">
    <location>
        <begin position="12"/>
        <end position="169"/>
    </location>
</feature>
<feature type="binding site" evidence="7">
    <location>
        <position position="57"/>
    </location>
    <ligand>
        <name>Zn(2+)</name>
        <dbReference type="ChEBI" id="CHEBI:29105"/>
        <label>1</label>
    </ligand>
</feature>
<gene>
    <name evidence="7 9" type="primary">gloB</name>
    <name evidence="9" type="ORF">AMJAP_1468</name>
</gene>
<name>A0A7R6PAT4_9GAMM</name>
<dbReference type="InterPro" id="IPR017782">
    <property type="entry name" value="Hydroxyacylglutathione_Hdrlase"/>
</dbReference>
<dbReference type="EC" id="3.1.2.6" evidence="7"/>
<protein>
    <recommendedName>
        <fullName evidence="7">Hydroxyacylglutathione hydrolase</fullName>
        <ecNumber evidence="7">3.1.2.6</ecNumber>
    </recommendedName>
    <alternativeName>
        <fullName evidence="7">Glyoxalase II</fullName>
        <shortName evidence="7">Glx II</shortName>
    </alternativeName>
</protein>
<dbReference type="InterPro" id="IPR032282">
    <property type="entry name" value="HAGH_C"/>
</dbReference>
<evidence type="ECO:0000259" key="8">
    <source>
        <dbReference type="SMART" id="SM00849"/>
    </source>
</evidence>
<comment type="cofactor">
    <cofactor evidence="7">
        <name>Zn(2+)</name>
        <dbReference type="ChEBI" id="CHEBI:29105"/>
    </cofactor>
    <text evidence="7">Binds 2 Zn(2+) ions per subunit.</text>
</comment>
<dbReference type="UniPathway" id="UPA00619">
    <property type="reaction ID" value="UER00676"/>
</dbReference>
<comment type="similarity">
    <text evidence="3 7">Belongs to the metallo-beta-lactamase superfamily. Glyoxalase II family.</text>
</comment>
<comment type="function">
    <text evidence="7">Thiolesterase that catalyzes the hydrolysis of S-D-lactoyl-glutathione to form glutathione and D-lactic acid.</text>
</comment>
<feature type="binding site" evidence="7">
    <location>
        <position position="131"/>
    </location>
    <ligand>
        <name>Zn(2+)</name>
        <dbReference type="ChEBI" id="CHEBI:29105"/>
        <label>1</label>
    </ligand>
</feature>
<dbReference type="PANTHER" id="PTHR43705">
    <property type="entry name" value="HYDROXYACYLGLUTATHIONE HYDROLASE"/>
    <property type="match status" value="1"/>
</dbReference>
<proteinExistence type="inferred from homology"/>
<dbReference type="GO" id="GO:0004416">
    <property type="term" value="F:hydroxyacylglutathione hydrolase activity"/>
    <property type="evidence" value="ECO:0007669"/>
    <property type="project" value="UniProtKB-UniRule"/>
</dbReference>
<dbReference type="SMART" id="SM00849">
    <property type="entry name" value="Lactamase_B"/>
    <property type="match status" value="1"/>
</dbReference>
<dbReference type="Gene3D" id="3.60.15.10">
    <property type="entry name" value="Ribonuclease Z/Hydroxyacylglutathione hydrolase-like"/>
    <property type="match status" value="1"/>
</dbReference>
<dbReference type="InterPro" id="IPR050110">
    <property type="entry name" value="Glyoxalase_II_hydrolase"/>
</dbReference>
<evidence type="ECO:0000313" key="10">
    <source>
        <dbReference type="Proteomes" id="UP000595663"/>
    </source>
</evidence>
<dbReference type="Pfam" id="PF16123">
    <property type="entry name" value="HAGH_C"/>
    <property type="match status" value="1"/>
</dbReference>
<sequence length="257" mass="28299">MFNITPISAFNDNYIWALASPDSSEVAVIDPGDADKVNQYLKKNGFQLSAILITHHHDDHTGGVKQLKAEHNATVYGPQNSPFDGLEVTLKEGDQVELFGQSLQVHEVPGHTLDHISYYLGDTQPQLFCGDTLFLAGCGRLFEGTAEQMHKAMEYFRSLPDTTEIYCTHEYSLANLAFAAAVEPANPAINAATTQCNQLRQAGKPTLPTDIATEKQINPFLRYDEASVKQAAEQFSNATLASEVAVFSAIREWKNSF</sequence>
<accession>A0A7R6PAT4</accession>
<feature type="binding site" evidence="7">
    <location>
        <position position="55"/>
    </location>
    <ligand>
        <name>Zn(2+)</name>
        <dbReference type="ChEBI" id="CHEBI:29105"/>
        <label>1</label>
    </ligand>
</feature>
<evidence type="ECO:0000256" key="4">
    <source>
        <dbReference type="ARBA" id="ARBA00022723"/>
    </source>
</evidence>
<dbReference type="PIRSF" id="PIRSF005457">
    <property type="entry name" value="Glx"/>
    <property type="match status" value="1"/>
</dbReference>
<dbReference type="SUPFAM" id="SSF56281">
    <property type="entry name" value="Metallo-hydrolase/oxidoreductase"/>
    <property type="match status" value="1"/>
</dbReference>
<evidence type="ECO:0000256" key="1">
    <source>
        <dbReference type="ARBA" id="ARBA00001623"/>
    </source>
</evidence>
<dbReference type="InterPro" id="IPR036866">
    <property type="entry name" value="RibonucZ/Hydroxyglut_hydro"/>
</dbReference>
<dbReference type="Proteomes" id="UP000595663">
    <property type="component" value="Chromosome"/>
</dbReference>
<dbReference type="Pfam" id="PF00753">
    <property type="entry name" value="Lactamase_B"/>
    <property type="match status" value="1"/>
</dbReference>
<evidence type="ECO:0000256" key="3">
    <source>
        <dbReference type="ARBA" id="ARBA00006759"/>
    </source>
</evidence>
<feature type="binding site" evidence="7">
    <location>
        <position position="59"/>
    </location>
    <ligand>
        <name>Zn(2+)</name>
        <dbReference type="ChEBI" id="CHEBI:29105"/>
        <label>2</label>
    </ligand>
</feature>
<feature type="binding site" evidence="7">
    <location>
        <position position="131"/>
    </location>
    <ligand>
        <name>Zn(2+)</name>
        <dbReference type="ChEBI" id="CHEBI:29105"/>
        <label>2</label>
    </ligand>
</feature>
<comment type="subunit">
    <text evidence="7">Monomer.</text>
</comment>
<feature type="binding site" evidence="7">
    <location>
        <position position="111"/>
    </location>
    <ligand>
        <name>Zn(2+)</name>
        <dbReference type="ChEBI" id="CHEBI:29105"/>
        <label>1</label>
    </ligand>
</feature>